<accession>A0A166AXJ4</accession>
<dbReference type="EMBL" id="LNRQ01000003">
    <property type="protein sequence ID" value="KZN02069.1"/>
    <property type="molecule type" value="Genomic_DNA"/>
</dbReference>
<name>A0A166AXJ4_DAUCS</name>
<dbReference type="AlphaFoldDB" id="A0A166AXJ4"/>
<protein>
    <submittedName>
        <fullName evidence="1">Uncharacterized protein</fullName>
    </submittedName>
</protein>
<organism evidence="1">
    <name type="scientific">Daucus carota subsp. sativus</name>
    <name type="common">Carrot</name>
    <dbReference type="NCBI Taxonomy" id="79200"/>
    <lineage>
        <taxon>Eukaryota</taxon>
        <taxon>Viridiplantae</taxon>
        <taxon>Streptophyta</taxon>
        <taxon>Embryophyta</taxon>
        <taxon>Tracheophyta</taxon>
        <taxon>Spermatophyta</taxon>
        <taxon>Magnoliopsida</taxon>
        <taxon>eudicotyledons</taxon>
        <taxon>Gunneridae</taxon>
        <taxon>Pentapetalae</taxon>
        <taxon>asterids</taxon>
        <taxon>campanulids</taxon>
        <taxon>Apiales</taxon>
        <taxon>Apiaceae</taxon>
        <taxon>Apioideae</taxon>
        <taxon>Scandiceae</taxon>
        <taxon>Daucinae</taxon>
        <taxon>Daucus</taxon>
        <taxon>Daucus sect. Daucus</taxon>
    </lineage>
</organism>
<gene>
    <name evidence="1" type="ORF">DCAR_010823</name>
</gene>
<sequence>MHRIILSLLVYYTTTNLDAINILSTVSTIENILLLLRELELEKNHFLAVVATP</sequence>
<evidence type="ECO:0000313" key="1">
    <source>
        <dbReference type="EMBL" id="KZN02069.1"/>
    </source>
</evidence>
<reference evidence="1" key="1">
    <citation type="journal article" date="2016" name="Nat. Genet.">
        <title>A high-quality carrot genome assembly provides new insights into carotenoid accumulation and asterid genome evolution.</title>
        <authorList>
            <person name="Iorizzo M."/>
            <person name="Ellison S."/>
            <person name="Senalik D."/>
            <person name="Zeng P."/>
            <person name="Satapoomin P."/>
            <person name="Huang J."/>
            <person name="Bowman M."/>
            <person name="Iovene M."/>
            <person name="Sanseverino W."/>
            <person name="Cavagnaro P."/>
            <person name="Yildiz M."/>
            <person name="Macko-Podgorni A."/>
            <person name="Moranska E."/>
            <person name="Grzebelus E."/>
            <person name="Grzebelus D."/>
            <person name="Ashrafi H."/>
            <person name="Zheng Z."/>
            <person name="Cheng S."/>
            <person name="Spooner D."/>
            <person name="Van Deynze A."/>
            <person name="Simon P."/>
        </authorList>
    </citation>
    <scope>NUCLEOTIDE SEQUENCE [LARGE SCALE GENOMIC DNA]</scope>
    <source>
        <tissue evidence="1">Leaf</tissue>
    </source>
</reference>
<dbReference type="Gramene" id="KZN02069">
    <property type="protein sequence ID" value="KZN02069"/>
    <property type="gene ID" value="DCAR_010823"/>
</dbReference>
<comment type="caution">
    <text evidence="1">The sequence shown here is derived from an EMBL/GenBank/DDBJ whole genome shotgun (WGS) entry which is preliminary data.</text>
</comment>
<proteinExistence type="predicted"/>